<evidence type="ECO:0000259" key="5">
    <source>
        <dbReference type="PROSITE" id="PS01124"/>
    </source>
</evidence>
<dbReference type="InterPro" id="IPR003313">
    <property type="entry name" value="AraC-bd"/>
</dbReference>
<dbReference type="AlphaFoldDB" id="A0A7W4YJH4"/>
<evidence type="ECO:0000256" key="2">
    <source>
        <dbReference type="ARBA" id="ARBA00023125"/>
    </source>
</evidence>
<dbReference type="Pfam" id="PF02311">
    <property type="entry name" value="AraC_binding"/>
    <property type="match status" value="1"/>
</dbReference>
<name>A0A7W4YJH4_LEIAQ</name>
<dbReference type="Pfam" id="PF12833">
    <property type="entry name" value="HTH_18"/>
    <property type="match status" value="1"/>
</dbReference>
<dbReference type="SUPFAM" id="SSF46689">
    <property type="entry name" value="Homeodomain-like"/>
    <property type="match status" value="1"/>
</dbReference>
<organism evidence="6 7">
    <name type="scientific">Leifsonia aquatica</name>
    <name type="common">Corynebacterium aquaticum</name>
    <dbReference type="NCBI Taxonomy" id="144185"/>
    <lineage>
        <taxon>Bacteria</taxon>
        <taxon>Bacillati</taxon>
        <taxon>Actinomycetota</taxon>
        <taxon>Actinomycetes</taxon>
        <taxon>Micrococcales</taxon>
        <taxon>Microbacteriaceae</taxon>
        <taxon>Leifsonia</taxon>
    </lineage>
</organism>
<dbReference type="PANTHER" id="PTHR46796:SF2">
    <property type="entry name" value="TRANSCRIPTIONAL REGULATORY PROTEIN"/>
    <property type="match status" value="1"/>
</dbReference>
<evidence type="ECO:0000256" key="1">
    <source>
        <dbReference type="ARBA" id="ARBA00023015"/>
    </source>
</evidence>
<dbReference type="PROSITE" id="PS00041">
    <property type="entry name" value="HTH_ARAC_FAMILY_1"/>
    <property type="match status" value="1"/>
</dbReference>
<sequence length="279" mass="29926">MSEGPSNEAPAPAGFGFRQRTAGDAVETWDVTLDGVGFARHRHETYGIGVTLSGVQRFYYRGEHHAGLVGEWHILHPGELHDGMPGDAEGIAYRIFYVDPAAIRAAGGTTGLPFVRDPIARPDRLPLPGAATVARWSAAGDELQEVEVVEALARVLVAASGGPSPAWSKRVDLPAVLRVAQALRDEPQSAWSAARLEGLSGLSRWELARQFSAALGTSPSRYRSASRVRAARRLLADGWSLADAAAAAGFSDQAHLTRVFRETQGLTPGRWRAAQRAPH</sequence>
<dbReference type="GO" id="GO:0043565">
    <property type="term" value="F:sequence-specific DNA binding"/>
    <property type="evidence" value="ECO:0007669"/>
    <property type="project" value="InterPro"/>
</dbReference>
<dbReference type="InterPro" id="IPR009057">
    <property type="entry name" value="Homeodomain-like_sf"/>
</dbReference>
<dbReference type="InterPro" id="IPR018060">
    <property type="entry name" value="HTH_AraC"/>
</dbReference>
<dbReference type="Gene3D" id="1.10.10.60">
    <property type="entry name" value="Homeodomain-like"/>
    <property type="match status" value="2"/>
</dbReference>
<dbReference type="PANTHER" id="PTHR46796">
    <property type="entry name" value="HTH-TYPE TRANSCRIPTIONAL ACTIVATOR RHAS-RELATED"/>
    <property type="match status" value="1"/>
</dbReference>
<dbReference type="PROSITE" id="PS01124">
    <property type="entry name" value="HTH_ARAC_FAMILY_2"/>
    <property type="match status" value="1"/>
</dbReference>
<dbReference type="InterPro" id="IPR037923">
    <property type="entry name" value="HTH-like"/>
</dbReference>
<keyword evidence="4" id="KW-0804">Transcription</keyword>
<keyword evidence="2 6" id="KW-0238">DNA-binding</keyword>
<dbReference type="SUPFAM" id="SSF51215">
    <property type="entry name" value="Regulatory protein AraC"/>
    <property type="match status" value="1"/>
</dbReference>
<proteinExistence type="predicted"/>
<evidence type="ECO:0000313" key="7">
    <source>
        <dbReference type="Proteomes" id="UP000538196"/>
    </source>
</evidence>
<evidence type="ECO:0000313" key="6">
    <source>
        <dbReference type="EMBL" id="MBB2968091.1"/>
    </source>
</evidence>
<keyword evidence="1" id="KW-0805">Transcription regulation</keyword>
<dbReference type="InterPro" id="IPR050204">
    <property type="entry name" value="AraC_XylS_family_regulators"/>
</dbReference>
<evidence type="ECO:0000256" key="3">
    <source>
        <dbReference type="ARBA" id="ARBA00023159"/>
    </source>
</evidence>
<keyword evidence="7" id="KW-1185">Reference proteome</keyword>
<protein>
    <submittedName>
        <fullName evidence="6">AraC-like DNA-binding protein</fullName>
    </submittedName>
</protein>
<dbReference type="Proteomes" id="UP000538196">
    <property type="component" value="Unassembled WGS sequence"/>
</dbReference>
<dbReference type="SMART" id="SM00342">
    <property type="entry name" value="HTH_ARAC"/>
    <property type="match status" value="1"/>
</dbReference>
<keyword evidence="3" id="KW-0010">Activator</keyword>
<accession>A0A7W4YJH4</accession>
<comment type="caution">
    <text evidence="6">The sequence shown here is derived from an EMBL/GenBank/DDBJ whole genome shotgun (WGS) entry which is preliminary data.</text>
</comment>
<feature type="domain" description="HTH araC/xylS-type" evidence="5">
    <location>
        <begin position="177"/>
        <end position="274"/>
    </location>
</feature>
<dbReference type="GO" id="GO:0003700">
    <property type="term" value="F:DNA-binding transcription factor activity"/>
    <property type="evidence" value="ECO:0007669"/>
    <property type="project" value="InterPro"/>
</dbReference>
<dbReference type="RefSeq" id="WP_183428644.1">
    <property type="nucleotide sequence ID" value="NZ_JACHVP010000003.1"/>
</dbReference>
<evidence type="ECO:0000256" key="4">
    <source>
        <dbReference type="ARBA" id="ARBA00023163"/>
    </source>
</evidence>
<dbReference type="EMBL" id="JACHVP010000003">
    <property type="protein sequence ID" value="MBB2968091.1"/>
    <property type="molecule type" value="Genomic_DNA"/>
</dbReference>
<reference evidence="6 7" key="1">
    <citation type="submission" date="2020-08" db="EMBL/GenBank/DDBJ databases">
        <title>Sequencing the genomes of 1000 actinobacteria strains.</title>
        <authorList>
            <person name="Klenk H.-P."/>
        </authorList>
    </citation>
    <scope>NUCLEOTIDE SEQUENCE [LARGE SCALE GENOMIC DNA]</scope>
    <source>
        <strain evidence="6 7">DSM 20146</strain>
    </source>
</reference>
<dbReference type="InterPro" id="IPR018062">
    <property type="entry name" value="HTH_AraC-typ_CS"/>
</dbReference>
<gene>
    <name evidence="6" type="ORF">FHX33_002861</name>
</gene>